<keyword evidence="3" id="KW-1185">Reference proteome</keyword>
<proteinExistence type="predicted"/>
<dbReference type="Proteomes" id="UP000515908">
    <property type="component" value="Chromosome 01"/>
</dbReference>
<dbReference type="Pfam" id="PF04031">
    <property type="entry name" value="Las1"/>
    <property type="match status" value="1"/>
</dbReference>
<dbReference type="PANTHER" id="PTHR15002:SF0">
    <property type="entry name" value="RIBOSOMAL BIOGENESIS PROTEIN LAS1L"/>
    <property type="match status" value="1"/>
</dbReference>
<accession>A0A7G2C1R8</accession>
<dbReference type="GO" id="GO:0090730">
    <property type="term" value="C:Las1 complex"/>
    <property type="evidence" value="ECO:0007669"/>
    <property type="project" value="InterPro"/>
</dbReference>
<evidence type="ECO:0000313" key="3">
    <source>
        <dbReference type="Proteomes" id="UP000515908"/>
    </source>
</evidence>
<dbReference type="GO" id="GO:0000460">
    <property type="term" value="P:maturation of 5.8S rRNA"/>
    <property type="evidence" value="ECO:0007669"/>
    <property type="project" value="TreeGrafter"/>
</dbReference>
<dbReference type="EMBL" id="LR877145">
    <property type="protein sequence ID" value="CAD2212663.1"/>
    <property type="molecule type" value="Genomic_DNA"/>
</dbReference>
<dbReference type="GO" id="GO:0030687">
    <property type="term" value="C:preribosome, large subunit precursor"/>
    <property type="evidence" value="ECO:0007669"/>
    <property type="project" value="TreeGrafter"/>
</dbReference>
<dbReference type="InterPro" id="IPR007174">
    <property type="entry name" value="Las1"/>
</dbReference>
<sequence length="158" mass="17847">MLLDEEDEVSSGDVHQLYGAAISRVVHVMTGSFSMGSATTYRQRAQKIGFPEEAVEVRQRVAHGALPSLSEMRWVAALTLQFLYKNYWQLQRKELMALKKRQVVKRKREEVEVKQDSGPTHSIDDIQSLLKAAQETLEDTVAEEQQPATTAQTGWTIS</sequence>
<dbReference type="GO" id="GO:0000470">
    <property type="term" value="P:maturation of LSU-rRNA"/>
    <property type="evidence" value="ECO:0007669"/>
    <property type="project" value="TreeGrafter"/>
</dbReference>
<evidence type="ECO:0000256" key="1">
    <source>
        <dbReference type="SAM" id="MobiDB-lite"/>
    </source>
</evidence>
<evidence type="ECO:0000313" key="2">
    <source>
        <dbReference type="EMBL" id="CAD2212663.1"/>
    </source>
</evidence>
<protein>
    <submittedName>
        <fullName evidence="2">Las1-like, putative</fullName>
    </submittedName>
</protein>
<dbReference type="GO" id="GO:0004519">
    <property type="term" value="F:endonuclease activity"/>
    <property type="evidence" value="ECO:0007669"/>
    <property type="project" value="InterPro"/>
</dbReference>
<gene>
    <name evidence="2" type="ORF">ADEAN_000007500</name>
</gene>
<feature type="region of interest" description="Disordered" evidence="1">
    <location>
        <begin position="138"/>
        <end position="158"/>
    </location>
</feature>
<feature type="compositionally biased region" description="Polar residues" evidence="1">
    <location>
        <begin position="146"/>
        <end position="158"/>
    </location>
</feature>
<organism evidence="2 3">
    <name type="scientific">Angomonas deanei</name>
    <dbReference type="NCBI Taxonomy" id="59799"/>
    <lineage>
        <taxon>Eukaryota</taxon>
        <taxon>Discoba</taxon>
        <taxon>Euglenozoa</taxon>
        <taxon>Kinetoplastea</taxon>
        <taxon>Metakinetoplastina</taxon>
        <taxon>Trypanosomatida</taxon>
        <taxon>Trypanosomatidae</taxon>
        <taxon>Strigomonadinae</taxon>
        <taxon>Angomonas</taxon>
    </lineage>
</organism>
<dbReference type="VEuPathDB" id="TriTrypDB:ADEAN_000007500"/>
<dbReference type="AlphaFoldDB" id="A0A7G2C1R8"/>
<dbReference type="OrthoDB" id="10263222at2759"/>
<reference evidence="2 3" key="1">
    <citation type="submission" date="2020-08" db="EMBL/GenBank/DDBJ databases">
        <authorList>
            <person name="Newling K."/>
            <person name="Davey J."/>
            <person name="Forrester S."/>
        </authorList>
    </citation>
    <scope>NUCLEOTIDE SEQUENCE [LARGE SCALE GENOMIC DNA]</scope>
    <source>
        <strain evidence="3">Crithidia deanei Carvalho (ATCC PRA-265)</strain>
    </source>
</reference>
<name>A0A7G2C1R8_9TRYP</name>
<dbReference type="PANTHER" id="PTHR15002">
    <property type="entry name" value="RIBOSOMAL BIOGENESIS PROTEIN LAS1L"/>
    <property type="match status" value="1"/>
</dbReference>